<dbReference type="AlphaFoldDB" id="A0A3P8TM66"/>
<keyword evidence="3" id="KW-1185">Reference proteome</keyword>
<proteinExistence type="predicted"/>
<reference evidence="2" key="3">
    <citation type="submission" date="2025-09" db="UniProtKB">
        <authorList>
            <consortium name="Ensembl"/>
        </authorList>
    </citation>
    <scope>IDENTIFICATION</scope>
</reference>
<dbReference type="PANTHER" id="PTHR31025">
    <property type="entry name" value="SI:CH211-196P9.1-RELATED"/>
    <property type="match status" value="1"/>
</dbReference>
<reference evidence="2" key="2">
    <citation type="submission" date="2025-08" db="UniProtKB">
        <authorList>
            <consortium name="Ensembl"/>
        </authorList>
    </citation>
    <scope>IDENTIFICATION</scope>
</reference>
<dbReference type="Proteomes" id="UP000265080">
    <property type="component" value="Chromosome 11"/>
</dbReference>
<dbReference type="PANTHER" id="PTHR31025:SF27">
    <property type="entry name" value="SI:CH211-193K19.2-RELATED"/>
    <property type="match status" value="1"/>
</dbReference>
<dbReference type="GeneTree" id="ENSGT00950000182912"/>
<dbReference type="Ensembl" id="ENSAPET00000024770.1">
    <property type="protein sequence ID" value="ENSAPEP00000024137.1"/>
    <property type="gene ID" value="ENSAPEG00000017170.1"/>
</dbReference>
<evidence type="ECO:0000313" key="2">
    <source>
        <dbReference type="Ensembl" id="ENSAPEP00000024137.1"/>
    </source>
</evidence>
<dbReference type="OMA" id="IDTRREC"/>
<organism evidence="2 3">
    <name type="scientific">Amphiprion percula</name>
    <name type="common">Orange clownfish</name>
    <name type="synonym">Lutjanus percula</name>
    <dbReference type="NCBI Taxonomy" id="161767"/>
    <lineage>
        <taxon>Eukaryota</taxon>
        <taxon>Metazoa</taxon>
        <taxon>Chordata</taxon>
        <taxon>Craniata</taxon>
        <taxon>Vertebrata</taxon>
        <taxon>Euteleostomi</taxon>
        <taxon>Actinopterygii</taxon>
        <taxon>Neopterygii</taxon>
        <taxon>Teleostei</taxon>
        <taxon>Neoteleostei</taxon>
        <taxon>Acanthomorphata</taxon>
        <taxon>Ovalentaria</taxon>
        <taxon>Pomacentridae</taxon>
        <taxon>Amphiprion</taxon>
    </lineage>
</organism>
<evidence type="ECO:0000256" key="1">
    <source>
        <dbReference type="SAM" id="MobiDB-lite"/>
    </source>
</evidence>
<feature type="region of interest" description="Disordered" evidence="1">
    <location>
        <begin position="18"/>
        <end position="71"/>
    </location>
</feature>
<protein>
    <submittedName>
        <fullName evidence="2">Uncharacterized protein</fullName>
    </submittedName>
</protein>
<dbReference type="STRING" id="161767.ENSAPEP00000024137"/>
<sequence length="206" mass="22926">MFEGCCFQTNIYGTFHSHKNRKHNPHTLKDFKPGVVTTTQVSQDSPDDPEEDAQNQDDSVVEADGGCSSHDDNGIDTRRECILKGLCVYLNEDPDKLVKEYKADDENTAAAMTETVYGIYIIRHSSAEPSDVPEDVGIILEGVTVLSELRNVPFALSILLAYVHNLDLSYPPELKYTFEALQKIILKLDGNRLSAKVQALKTVLSH</sequence>
<evidence type="ECO:0000313" key="3">
    <source>
        <dbReference type="Proteomes" id="UP000265080"/>
    </source>
</evidence>
<accession>A0A3P8TM66</accession>
<reference evidence="2 3" key="1">
    <citation type="submission" date="2018-03" db="EMBL/GenBank/DDBJ databases">
        <title>Finding Nemo's genes: A chromosome-scale reference assembly of the genome of the orange clownfish Amphiprion percula.</title>
        <authorList>
            <person name="Lehmann R."/>
        </authorList>
    </citation>
    <scope>NUCLEOTIDE SEQUENCE</scope>
</reference>
<name>A0A3P8TM66_AMPPE</name>
<feature type="compositionally biased region" description="Acidic residues" evidence="1">
    <location>
        <begin position="45"/>
        <end position="61"/>
    </location>
</feature>